<dbReference type="AlphaFoldDB" id="A0A520MBC6"/>
<dbReference type="InterPro" id="IPR039425">
    <property type="entry name" value="RNA_pol_sigma-70-like"/>
</dbReference>
<dbReference type="GO" id="GO:0003677">
    <property type="term" value="F:DNA binding"/>
    <property type="evidence" value="ECO:0007669"/>
    <property type="project" value="UniProtKB-KW"/>
</dbReference>
<keyword evidence="4" id="KW-0804">Transcription</keyword>
<evidence type="ECO:0000256" key="1">
    <source>
        <dbReference type="ARBA" id="ARBA00023015"/>
    </source>
</evidence>
<dbReference type="Proteomes" id="UP000318359">
    <property type="component" value="Unassembled WGS sequence"/>
</dbReference>
<evidence type="ECO:0000256" key="4">
    <source>
        <dbReference type="ARBA" id="ARBA00023163"/>
    </source>
</evidence>
<dbReference type="SUPFAM" id="SSF88946">
    <property type="entry name" value="Sigma2 domain of RNA polymerase sigma factors"/>
    <property type="match status" value="1"/>
</dbReference>
<dbReference type="NCBIfam" id="TIGR02937">
    <property type="entry name" value="sigma70-ECF"/>
    <property type="match status" value="1"/>
</dbReference>
<organism evidence="6 7">
    <name type="scientific">SAR86 cluster bacterium</name>
    <dbReference type="NCBI Taxonomy" id="2030880"/>
    <lineage>
        <taxon>Bacteria</taxon>
        <taxon>Pseudomonadati</taxon>
        <taxon>Pseudomonadota</taxon>
        <taxon>Gammaproteobacteria</taxon>
        <taxon>SAR86 cluster</taxon>
    </lineage>
</organism>
<evidence type="ECO:0000256" key="3">
    <source>
        <dbReference type="ARBA" id="ARBA00023125"/>
    </source>
</evidence>
<evidence type="ECO:0000313" key="7">
    <source>
        <dbReference type="Proteomes" id="UP000318359"/>
    </source>
</evidence>
<dbReference type="InterPro" id="IPR014284">
    <property type="entry name" value="RNA_pol_sigma-70_dom"/>
</dbReference>
<dbReference type="PANTHER" id="PTHR43133">
    <property type="entry name" value="RNA POLYMERASE ECF-TYPE SIGMA FACTO"/>
    <property type="match status" value="1"/>
</dbReference>
<gene>
    <name evidence="6" type="ORF">EVB00_00975</name>
</gene>
<dbReference type="Pfam" id="PF04542">
    <property type="entry name" value="Sigma70_r2"/>
    <property type="match status" value="1"/>
</dbReference>
<keyword evidence="1" id="KW-0805">Transcription regulation</keyword>
<dbReference type="GO" id="GO:0006352">
    <property type="term" value="P:DNA-templated transcription initiation"/>
    <property type="evidence" value="ECO:0007669"/>
    <property type="project" value="InterPro"/>
</dbReference>
<evidence type="ECO:0000313" key="6">
    <source>
        <dbReference type="EMBL" id="RZO18527.1"/>
    </source>
</evidence>
<evidence type="ECO:0000259" key="5">
    <source>
        <dbReference type="Pfam" id="PF04542"/>
    </source>
</evidence>
<dbReference type="EMBL" id="SHBM01000007">
    <property type="protein sequence ID" value="RZO18527.1"/>
    <property type="molecule type" value="Genomic_DNA"/>
</dbReference>
<proteinExistence type="predicted"/>
<accession>A0A520MBC6</accession>
<comment type="caution">
    <text evidence="6">The sequence shown here is derived from an EMBL/GenBank/DDBJ whole genome shotgun (WGS) entry which is preliminary data.</text>
</comment>
<reference evidence="6 7" key="1">
    <citation type="submission" date="2019-02" db="EMBL/GenBank/DDBJ databases">
        <title>Prokaryotic population dynamics and viral predation in marine succession experiment using metagenomics: the confinement effect.</title>
        <authorList>
            <person name="Haro-Moreno J.M."/>
            <person name="Rodriguez-Valera F."/>
            <person name="Lopez-Perez M."/>
        </authorList>
    </citation>
    <scope>NUCLEOTIDE SEQUENCE [LARGE SCALE GENOMIC DNA]</scope>
    <source>
        <strain evidence="6">MED-G167</strain>
    </source>
</reference>
<keyword evidence="3" id="KW-0238">DNA-binding</keyword>
<dbReference type="InterPro" id="IPR007627">
    <property type="entry name" value="RNA_pol_sigma70_r2"/>
</dbReference>
<name>A0A520MBC6_9GAMM</name>
<feature type="domain" description="RNA polymerase sigma-70 region 2" evidence="5">
    <location>
        <begin position="43"/>
        <end position="102"/>
    </location>
</feature>
<dbReference type="GO" id="GO:0016987">
    <property type="term" value="F:sigma factor activity"/>
    <property type="evidence" value="ECO:0007669"/>
    <property type="project" value="UniProtKB-KW"/>
</dbReference>
<sequence>MEVAVGETSKRVIEKTKPIVTEVCKNTEVTILKEKLLETNKKLMPYALTLVGSYADAEDLCQTTMMKLIENQDKFLQSNTPNAYAKRILRNAFIDTYRKKQKVVPLESESLKSSYNLDATHEYQEMLKCLEKHNEIERTIIGMLESGNSYEEMQEMIGDISIANLRVKALRARKTLAECMGRKL</sequence>
<dbReference type="Gene3D" id="1.10.1740.10">
    <property type="match status" value="1"/>
</dbReference>
<keyword evidence="2" id="KW-0731">Sigma factor</keyword>
<dbReference type="PANTHER" id="PTHR43133:SF8">
    <property type="entry name" value="RNA POLYMERASE SIGMA FACTOR HI_1459-RELATED"/>
    <property type="match status" value="1"/>
</dbReference>
<protein>
    <submittedName>
        <fullName evidence="6">RNA polymerase sigma factor</fullName>
    </submittedName>
</protein>
<evidence type="ECO:0000256" key="2">
    <source>
        <dbReference type="ARBA" id="ARBA00023082"/>
    </source>
</evidence>
<dbReference type="InterPro" id="IPR013325">
    <property type="entry name" value="RNA_pol_sigma_r2"/>
</dbReference>